<feature type="transmembrane region" description="Helical" evidence="6">
    <location>
        <begin position="12"/>
        <end position="30"/>
    </location>
</feature>
<keyword evidence="4 6" id="KW-1133">Transmembrane helix</keyword>
<proteinExistence type="predicted"/>
<evidence type="ECO:0000313" key="7">
    <source>
        <dbReference type="EMBL" id="PWJ95236.1"/>
    </source>
</evidence>
<keyword evidence="8" id="KW-1185">Reference proteome</keyword>
<feature type="transmembrane region" description="Helical" evidence="6">
    <location>
        <begin position="72"/>
        <end position="90"/>
    </location>
</feature>
<keyword evidence="5 6" id="KW-0472">Membrane</keyword>
<accession>A0AA45C779</accession>
<dbReference type="AlphaFoldDB" id="A0AA45C779"/>
<evidence type="ECO:0000256" key="2">
    <source>
        <dbReference type="ARBA" id="ARBA00022475"/>
    </source>
</evidence>
<protein>
    <submittedName>
        <fullName evidence="7">Uncharacterized protein</fullName>
    </submittedName>
</protein>
<feature type="transmembrane region" description="Helical" evidence="6">
    <location>
        <begin position="36"/>
        <end position="52"/>
    </location>
</feature>
<dbReference type="Proteomes" id="UP000245921">
    <property type="component" value="Unassembled WGS sequence"/>
</dbReference>
<dbReference type="InterPro" id="IPR005598">
    <property type="entry name" value="ATP_synth_I"/>
</dbReference>
<evidence type="ECO:0000256" key="4">
    <source>
        <dbReference type="ARBA" id="ARBA00022989"/>
    </source>
</evidence>
<dbReference type="RefSeq" id="WP_109604487.1">
    <property type="nucleotide sequence ID" value="NZ_JAMHJO010000006.1"/>
</dbReference>
<dbReference type="Pfam" id="PF03899">
    <property type="entry name" value="ATP-synt_I"/>
    <property type="match status" value="1"/>
</dbReference>
<evidence type="ECO:0000256" key="3">
    <source>
        <dbReference type="ARBA" id="ARBA00022692"/>
    </source>
</evidence>
<evidence type="ECO:0000313" key="8">
    <source>
        <dbReference type="Proteomes" id="UP000245921"/>
    </source>
</evidence>
<comment type="subcellular location">
    <subcellularLocation>
        <location evidence="1">Cell membrane</location>
        <topology evidence="1">Multi-pass membrane protein</topology>
    </subcellularLocation>
</comment>
<gene>
    <name evidence="7" type="ORF">C7380_10643</name>
</gene>
<keyword evidence="2" id="KW-1003">Cell membrane</keyword>
<reference evidence="7 8" key="1">
    <citation type="submission" date="2018-05" db="EMBL/GenBank/DDBJ databases">
        <title>Genomic Encyclopedia of Type Strains, Phase IV (KMG-IV): sequencing the most valuable type-strain genomes for metagenomic binning, comparative biology and taxonomic classification.</title>
        <authorList>
            <person name="Goeker M."/>
        </authorList>
    </citation>
    <scope>NUCLEOTIDE SEQUENCE [LARGE SCALE GENOMIC DNA]</scope>
    <source>
        <strain evidence="7 8">DSM 24906</strain>
    </source>
</reference>
<sequence>MTQLKRKLIEMMIKAITISIIEVIVLLFFVGFQALWVFWGTLGVILGFYMMYEDINKMKQNIFSLKKKKIPAGYFFRYLMYGIILIISGIFSEKALLITFLGLFNLKIVPFISQK</sequence>
<name>A0AA45C779_9BACT</name>
<dbReference type="GO" id="GO:0005886">
    <property type="term" value="C:plasma membrane"/>
    <property type="evidence" value="ECO:0007669"/>
    <property type="project" value="UniProtKB-SubCell"/>
</dbReference>
<organism evidence="7 8">
    <name type="scientific">Oceanotoga teriensis</name>
    <dbReference type="NCBI Taxonomy" id="515440"/>
    <lineage>
        <taxon>Bacteria</taxon>
        <taxon>Thermotogati</taxon>
        <taxon>Thermotogota</taxon>
        <taxon>Thermotogae</taxon>
        <taxon>Petrotogales</taxon>
        <taxon>Petrotogaceae</taxon>
        <taxon>Oceanotoga</taxon>
    </lineage>
</organism>
<comment type="caution">
    <text evidence="7">The sequence shown here is derived from an EMBL/GenBank/DDBJ whole genome shotgun (WGS) entry which is preliminary data.</text>
</comment>
<dbReference type="EMBL" id="QGGI01000006">
    <property type="protein sequence ID" value="PWJ95236.1"/>
    <property type="molecule type" value="Genomic_DNA"/>
</dbReference>
<keyword evidence="3 6" id="KW-0812">Transmembrane</keyword>
<evidence type="ECO:0000256" key="6">
    <source>
        <dbReference type="SAM" id="Phobius"/>
    </source>
</evidence>
<evidence type="ECO:0000256" key="1">
    <source>
        <dbReference type="ARBA" id="ARBA00004651"/>
    </source>
</evidence>
<feature type="transmembrane region" description="Helical" evidence="6">
    <location>
        <begin position="96"/>
        <end position="113"/>
    </location>
</feature>
<evidence type="ECO:0000256" key="5">
    <source>
        <dbReference type="ARBA" id="ARBA00023136"/>
    </source>
</evidence>